<comment type="caution">
    <text evidence="2">The sequence shown here is derived from an EMBL/GenBank/DDBJ whole genome shotgun (WGS) entry which is preliminary data.</text>
</comment>
<dbReference type="Proteomes" id="UP000824540">
    <property type="component" value="Unassembled WGS sequence"/>
</dbReference>
<evidence type="ECO:0000313" key="3">
    <source>
        <dbReference type="Proteomes" id="UP000824540"/>
    </source>
</evidence>
<protein>
    <submittedName>
        <fullName evidence="2">Uncharacterized protein</fullName>
    </submittedName>
</protein>
<proteinExistence type="predicted"/>
<name>A0A8T2NNW1_9TELE</name>
<sequence>MSVTALSGPLSSYLGSEGRRRHQRIKEPSTANAACDRSAGSITQPSRLGLISHGRTQLRIACALKHPPTPPLVRTGRARGR</sequence>
<accession>A0A8T2NNW1</accession>
<keyword evidence="3" id="KW-1185">Reference proteome</keyword>
<reference evidence="2" key="1">
    <citation type="thesis" date="2021" institute="BYU ScholarsArchive" country="Provo, UT, USA">
        <title>Applications of and Algorithms for Genome Assembly and Genomic Analyses with an Emphasis on Marine Teleosts.</title>
        <authorList>
            <person name="Pickett B.D."/>
        </authorList>
    </citation>
    <scope>NUCLEOTIDE SEQUENCE</scope>
    <source>
        <strain evidence="2">HI-2016</strain>
    </source>
</reference>
<gene>
    <name evidence="2" type="ORF">JZ751_018821</name>
</gene>
<evidence type="ECO:0000313" key="2">
    <source>
        <dbReference type="EMBL" id="KAG9341754.1"/>
    </source>
</evidence>
<feature type="compositionally biased region" description="Polar residues" evidence="1">
    <location>
        <begin position="1"/>
        <end position="14"/>
    </location>
</feature>
<dbReference type="EMBL" id="JAFBMS010000033">
    <property type="protein sequence ID" value="KAG9341754.1"/>
    <property type="molecule type" value="Genomic_DNA"/>
</dbReference>
<evidence type="ECO:0000256" key="1">
    <source>
        <dbReference type="SAM" id="MobiDB-lite"/>
    </source>
</evidence>
<dbReference type="AlphaFoldDB" id="A0A8T2NNW1"/>
<feature type="region of interest" description="Disordered" evidence="1">
    <location>
        <begin position="1"/>
        <end position="47"/>
    </location>
</feature>
<organism evidence="2 3">
    <name type="scientific">Albula glossodonta</name>
    <name type="common">roundjaw bonefish</name>
    <dbReference type="NCBI Taxonomy" id="121402"/>
    <lineage>
        <taxon>Eukaryota</taxon>
        <taxon>Metazoa</taxon>
        <taxon>Chordata</taxon>
        <taxon>Craniata</taxon>
        <taxon>Vertebrata</taxon>
        <taxon>Euteleostomi</taxon>
        <taxon>Actinopterygii</taxon>
        <taxon>Neopterygii</taxon>
        <taxon>Teleostei</taxon>
        <taxon>Albuliformes</taxon>
        <taxon>Albulidae</taxon>
        <taxon>Albula</taxon>
    </lineage>
</organism>